<accession>A0AAQ3WQ07</accession>
<protein>
    <submittedName>
        <fullName evidence="2">Uncharacterized protein</fullName>
    </submittedName>
</protein>
<sequence length="93" mass="10106">MPFPHGRLLLVGAPRPHSYPDPIRSSPAVSSTTRVPAPWRPAITVAPPGVFRPLRCARRGPESRRPAGEATGASDPRLSYPRRRSFDASGVRV</sequence>
<evidence type="ECO:0000256" key="1">
    <source>
        <dbReference type="SAM" id="MobiDB-lite"/>
    </source>
</evidence>
<name>A0AAQ3WQ07_PASNO</name>
<evidence type="ECO:0000313" key="2">
    <source>
        <dbReference type="EMBL" id="WVZ69521.1"/>
    </source>
</evidence>
<feature type="region of interest" description="Disordered" evidence="1">
    <location>
        <begin position="1"/>
        <end position="40"/>
    </location>
</feature>
<feature type="region of interest" description="Disordered" evidence="1">
    <location>
        <begin position="54"/>
        <end position="93"/>
    </location>
</feature>
<reference evidence="2 3" key="1">
    <citation type="submission" date="2024-02" db="EMBL/GenBank/DDBJ databases">
        <title>High-quality chromosome-scale genome assembly of Pensacola bahiagrass (Paspalum notatum Flugge var. saurae).</title>
        <authorList>
            <person name="Vega J.M."/>
            <person name="Podio M."/>
            <person name="Orjuela J."/>
            <person name="Siena L.A."/>
            <person name="Pessino S.C."/>
            <person name="Combes M.C."/>
            <person name="Mariac C."/>
            <person name="Albertini E."/>
            <person name="Pupilli F."/>
            <person name="Ortiz J.P.A."/>
            <person name="Leblanc O."/>
        </authorList>
    </citation>
    <scope>NUCLEOTIDE SEQUENCE [LARGE SCALE GENOMIC DNA]</scope>
    <source>
        <strain evidence="2">R1</strain>
        <tissue evidence="2">Leaf</tissue>
    </source>
</reference>
<proteinExistence type="predicted"/>
<organism evidence="2 3">
    <name type="scientific">Paspalum notatum var. saurae</name>
    <dbReference type="NCBI Taxonomy" id="547442"/>
    <lineage>
        <taxon>Eukaryota</taxon>
        <taxon>Viridiplantae</taxon>
        <taxon>Streptophyta</taxon>
        <taxon>Embryophyta</taxon>
        <taxon>Tracheophyta</taxon>
        <taxon>Spermatophyta</taxon>
        <taxon>Magnoliopsida</taxon>
        <taxon>Liliopsida</taxon>
        <taxon>Poales</taxon>
        <taxon>Poaceae</taxon>
        <taxon>PACMAD clade</taxon>
        <taxon>Panicoideae</taxon>
        <taxon>Andropogonodae</taxon>
        <taxon>Paspaleae</taxon>
        <taxon>Paspalinae</taxon>
        <taxon>Paspalum</taxon>
    </lineage>
</organism>
<dbReference type="EMBL" id="CP144748">
    <property type="protein sequence ID" value="WVZ69521.1"/>
    <property type="molecule type" value="Genomic_DNA"/>
</dbReference>
<keyword evidence="3" id="KW-1185">Reference proteome</keyword>
<evidence type="ECO:0000313" key="3">
    <source>
        <dbReference type="Proteomes" id="UP001341281"/>
    </source>
</evidence>
<dbReference type="Proteomes" id="UP001341281">
    <property type="component" value="Chromosome 04"/>
</dbReference>
<gene>
    <name evidence="2" type="ORF">U9M48_018294</name>
</gene>
<dbReference type="AlphaFoldDB" id="A0AAQ3WQ07"/>